<dbReference type="PANTHER" id="PTHR43194:SF5">
    <property type="entry name" value="PIMELOYL-[ACYL-CARRIER PROTEIN] METHYL ESTER ESTERASE"/>
    <property type="match status" value="1"/>
</dbReference>
<protein>
    <submittedName>
        <fullName evidence="2">Alpha/beta hydrolase</fullName>
    </submittedName>
</protein>
<name>A0ABU5DRS1_9BURK</name>
<dbReference type="EMBL" id="JAXCLA010000013">
    <property type="protein sequence ID" value="MDY0749018.1"/>
    <property type="molecule type" value="Genomic_DNA"/>
</dbReference>
<comment type="caution">
    <text evidence="2">The sequence shown here is derived from an EMBL/GenBank/DDBJ whole genome shotgun (WGS) entry which is preliminary data.</text>
</comment>
<dbReference type="SUPFAM" id="SSF53474">
    <property type="entry name" value="alpha/beta-Hydrolases"/>
    <property type="match status" value="1"/>
</dbReference>
<dbReference type="Gene3D" id="3.40.50.1820">
    <property type="entry name" value="alpha/beta hydrolase"/>
    <property type="match status" value="1"/>
</dbReference>
<dbReference type="RefSeq" id="WP_320426985.1">
    <property type="nucleotide sequence ID" value="NZ_JAXCLA010000013.1"/>
</dbReference>
<keyword evidence="3" id="KW-1185">Reference proteome</keyword>
<reference evidence="2 3" key="1">
    <citation type="submission" date="2023-11" db="EMBL/GenBank/DDBJ databases">
        <title>Paucibacter sp. nov., isolated from fresh soil in Korea.</title>
        <authorList>
            <person name="Le N.T.T."/>
        </authorList>
    </citation>
    <scope>NUCLEOTIDE SEQUENCE [LARGE SCALE GENOMIC DNA]</scope>
    <source>
        <strain evidence="2 3">R3-3</strain>
    </source>
</reference>
<dbReference type="Proteomes" id="UP001285263">
    <property type="component" value="Unassembled WGS sequence"/>
</dbReference>
<accession>A0ABU5DRS1</accession>
<dbReference type="InterPro" id="IPR000073">
    <property type="entry name" value="AB_hydrolase_1"/>
</dbReference>
<sequence length="268" mass="29317">MTTRYRGTPIVFIHGMWLHASSWQPWVKFFETEGYKPVAPGWPGEPEDMASARAAPELVANRGIEDLSSHFRQIANAQPTSPILIGHSFGGLIAQKLLGEGIARAAIAINPAQIKGVLPLPFSQLRAGLPALGNPFNKSRSVALTAKQFRYGFGNALQEDESNELFEKWTIPSPARGLFEVAFANFNPRAASAVNTANFRRGPLLVTSGCSDHTVPDVTSRATHRQYRNSSAVTDLKQFAGKGHSLVIDHGWRDVATACLDWLRKQGM</sequence>
<evidence type="ECO:0000313" key="2">
    <source>
        <dbReference type="EMBL" id="MDY0749018.1"/>
    </source>
</evidence>
<dbReference type="GO" id="GO:0016787">
    <property type="term" value="F:hydrolase activity"/>
    <property type="evidence" value="ECO:0007669"/>
    <property type="project" value="UniProtKB-KW"/>
</dbReference>
<proteinExistence type="predicted"/>
<feature type="domain" description="AB hydrolase-1" evidence="1">
    <location>
        <begin position="10"/>
        <end position="257"/>
    </location>
</feature>
<dbReference type="InterPro" id="IPR029058">
    <property type="entry name" value="AB_hydrolase_fold"/>
</dbReference>
<dbReference type="InterPro" id="IPR050228">
    <property type="entry name" value="Carboxylesterase_BioH"/>
</dbReference>
<keyword evidence="2" id="KW-0378">Hydrolase</keyword>
<dbReference type="PANTHER" id="PTHR43194">
    <property type="entry name" value="HYDROLASE ALPHA/BETA FOLD FAMILY"/>
    <property type="match status" value="1"/>
</dbReference>
<organism evidence="2 3">
    <name type="scientific">Roseateles agri</name>
    <dbReference type="NCBI Taxonomy" id="3098619"/>
    <lineage>
        <taxon>Bacteria</taxon>
        <taxon>Pseudomonadati</taxon>
        <taxon>Pseudomonadota</taxon>
        <taxon>Betaproteobacteria</taxon>
        <taxon>Burkholderiales</taxon>
        <taxon>Sphaerotilaceae</taxon>
        <taxon>Roseateles</taxon>
    </lineage>
</organism>
<evidence type="ECO:0000259" key="1">
    <source>
        <dbReference type="Pfam" id="PF12697"/>
    </source>
</evidence>
<gene>
    <name evidence="2" type="ORF">SNE35_31260</name>
</gene>
<evidence type="ECO:0000313" key="3">
    <source>
        <dbReference type="Proteomes" id="UP001285263"/>
    </source>
</evidence>
<dbReference type="Pfam" id="PF12697">
    <property type="entry name" value="Abhydrolase_6"/>
    <property type="match status" value="1"/>
</dbReference>